<feature type="region of interest" description="Disordered" evidence="1">
    <location>
        <begin position="1"/>
        <end position="22"/>
    </location>
</feature>
<dbReference type="SUPFAM" id="SSF47413">
    <property type="entry name" value="lambda repressor-like DNA-binding domains"/>
    <property type="match status" value="1"/>
</dbReference>
<feature type="transmembrane region" description="Helical" evidence="2">
    <location>
        <begin position="121"/>
        <end position="139"/>
    </location>
</feature>
<dbReference type="Pfam" id="PF13413">
    <property type="entry name" value="HTH_25"/>
    <property type="match status" value="1"/>
</dbReference>
<dbReference type="AlphaFoldDB" id="I7ZEK2"/>
<dbReference type="RefSeq" id="WP_007183420.1">
    <property type="nucleotide sequence ID" value="NZ_AKGD01000001.1"/>
</dbReference>
<proteinExistence type="predicted"/>
<dbReference type="SMART" id="SM00530">
    <property type="entry name" value="HTH_XRE"/>
    <property type="match status" value="1"/>
</dbReference>
<feature type="compositionally biased region" description="Low complexity" evidence="1">
    <location>
        <begin position="10"/>
        <end position="22"/>
    </location>
</feature>
<dbReference type="Proteomes" id="UP000003704">
    <property type="component" value="Unassembled WGS sequence"/>
</dbReference>
<dbReference type="PANTHER" id="PTHR34475">
    <property type="match status" value="1"/>
</dbReference>
<dbReference type="InterPro" id="IPR010982">
    <property type="entry name" value="Lambda_DNA-bd_dom_sf"/>
</dbReference>
<organism evidence="4 5">
    <name type="scientific">Hydrocarboniphaga effusa AP103</name>
    <dbReference type="NCBI Taxonomy" id="1172194"/>
    <lineage>
        <taxon>Bacteria</taxon>
        <taxon>Pseudomonadati</taxon>
        <taxon>Pseudomonadota</taxon>
        <taxon>Gammaproteobacteria</taxon>
        <taxon>Nevskiales</taxon>
        <taxon>Nevskiaceae</taxon>
        <taxon>Hydrocarboniphaga</taxon>
    </lineage>
</organism>
<evidence type="ECO:0000256" key="2">
    <source>
        <dbReference type="SAM" id="Phobius"/>
    </source>
</evidence>
<name>I7ZEK2_9GAMM</name>
<evidence type="ECO:0000313" key="5">
    <source>
        <dbReference type="Proteomes" id="UP000003704"/>
    </source>
</evidence>
<dbReference type="PANTHER" id="PTHR34475:SF1">
    <property type="entry name" value="CYTOSKELETON PROTEIN RODZ"/>
    <property type="match status" value="1"/>
</dbReference>
<accession>I7ZEK2</accession>
<sequence length="312" mass="32158">MNAENSDFIPAPAAPASAGDSPGVAIRRAREALGLTLDELAAQTKLARTTLDALERDDYGSLLEPVYVRGYYRKCAKVLNLPEQQLLLAYAARVTPKSPQAPAKLRLGTGADMGGGRSWRGLLGIILIVAIAGTAIWYLREKQQSSQQSIVPLPESTAPGADAPASVPANSPQGVNDTGAPAAAGDVNVAPADAPITASAATTSPAAPAPSAPAASPQTAATTGETATASDSALKLNFVSISWARIEDANGKVLLNRVVQGGERQVLDGTPPYSVFLGNAPGVEAEFQGKPVDFKALIRDTATARFTVPLAR</sequence>
<evidence type="ECO:0000256" key="1">
    <source>
        <dbReference type="SAM" id="MobiDB-lite"/>
    </source>
</evidence>
<dbReference type="Gene3D" id="1.10.260.40">
    <property type="entry name" value="lambda repressor-like DNA-binding domains"/>
    <property type="match status" value="1"/>
</dbReference>
<dbReference type="GO" id="GO:0003677">
    <property type="term" value="F:DNA binding"/>
    <property type="evidence" value="ECO:0007669"/>
    <property type="project" value="InterPro"/>
</dbReference>
<feature type="compositionally biased region" description="Low complexity" evidence="1">
    <location>
        <begin position="212"/>
        <end position="228"/>
    </location>
</feature>
<feature type="region of interest" description="Disordered" evidence="1">
    <location>
        <begin position="201"/>
        <end position="228"/>
    </location>
</feature>
<evidence type="ECO:0000259" key="3">
    <source>
        <dbReference type="PROSITE" id="PS50943"/>
    </source>
</evidence>
<dbReference type="InterPro" id="IPR050400">
    <property type="entry name" value="Bact_Cytoskel_RodZ"/>
</dbReference>
<reference evidence="4 5" key="1">
    <citation type="journal article" date="2012" name="J. Bacteriol.">
        <title>Genome Sequence of n-Alkane-Degrading Hydrocarboniphaga effusa Strain AP103T (ATCC BAA-332T).</title>
        <authorList>
            <person name="Chang H.K."/>
            <person name="Zylstra G.J."/>
            <person name="Chae J.C."/>
        </authorList>
    </citation>
    <scope>NUCLEOTIDE SEQUENCE [LARGE SCALE GENOMIC DNA]</scope>
    <source>
        <strain evidence="4 5">AP103</strain>
    </source>
</reference>
<dbReference type="OrthoDB" id="9790252at2"/>
<dbReference type="PROSITE" id="PS50943">
    <property type="entry name" value="HTH_CROC1"/>
    <property type="match status" value="1"/>
</dbReference>
<comment type="caution">
    <text evidence="4">The sequence shown here is derived from an EMBL/GenBank/DDBJ whole genome shotgun (WGS) entry which is preliminary data.</text>
</comment>
<keyword evidence="2" id="KW-0472">Membrane</keyword>
<dbReference type="InterPro" id="IPR025194">
    <property type="entry name" value="RodZ-like_C"/>
</dbReference>
<protein>
    <recommendedName>
        <fullName evidence="3">HTH cro/C1-type domain-containing protein</fullName>
    </recommendedName>
</protein>
<dbReference type="Pfam" id="PF13464">
    <property type="entry name" value="RodZ_C"/>
    <property type="match status" value="1"/>
</dbReference>
<keyword evidence="2" id="KW-1133">Transmembrane helix</keyword>
<keyword evidence="2" id="KW-0812">Transmembrane</keyword>
<dbReference type="CDD" id="cd00093">
    <property type="entry name" value="HTH_XRE"/>
    <property type="match status" value="1"/>
</dbReference>
<dbReference type="InterPro" id="IPR001387">
    <property type="entry name" value="Cro/C1-type_HTH"/>
</dbReference>
<gene>
    <name evidence="4" type="ORF">WQQ_04610</name>
</gene>
<dbReference type="STRING" id="1172194.WQQ_04610"/>
<keyword evidence="5" id="KW-1185">Reference proteome</keyword>
<feature type="domain" description="HTH cro/C1-type" evidence="3">
    <location>
        <begin position="26"/>
        <end position="57"/>
    </location>
</feature>
<dbReference type="EMBL" id="AKGD01000001">
    <property type="protein sequence ID" value="EIT70324.1"/>
    <property type="molecule type" value="Genomic_DNA"/>
</dbReference>
<evidence type="ECO:0000313" key="4">
    <source>
        <dbReference type="EMBL" id="EIT70324.1"/>
    </source>
</evidence>
<feature type="region of interest" description="Disordered" evidence="1">
    <location>
        <begin position="149"/>
        <end position="186"/>
    </location>
</feature>